<feature type="compositionally biased region" description="Basic residues" evidence="1">
    <location>
        <begin position="30"/>
        <end position="40"/>
    </location>
</feature>
<accession>A0AAJ7WHZ4</accession>
<protein>
    <submittedName>
        <fullName evidence="3">Uncharacterized protein LOC114828090</fullName>
    </submittedName>
</protein>
<dbReference type="KEGG" id="goe:114828090"/>
<evidence type="ECO:0000313" key="3">
    <source>
        <dbReference type="RefSeq" id="XP_028966678.1"/>
    </source>
</evidence>
<evidence type="ECO:0000256" key="1">
    <source>
        <dbReference type="SAM" id="MobiDB-lite"/>
    </source>
</evidence>
<dbReference type="Proteomes" id="UP000694867">
    <property type="component" value="Unplaced"/>
</dbReference>
<dbReference type="RefSeq" id="XP_028966678.1">
    <property type="nucleotide sequence ID" value="XM_029110845.1"/>
</dbReference>
<feature type="compositionally biased region" description="Polar residues" evidence="1">
    <location>
        <begin position="15"/>
        <end position="27"/>
    </location>
</feature>
<gene>
    <name evidence="3" type="primary">LOC114828090</name>
</gene>
<dbReference type="AlphaFoldDB" id="A0AAJ7WHZ4"/>
<proteinExistence type="predicted"/>
<feature type="region of interest" description="Disordered" evidence="1">
    <location>
        <begin position="152"/>
        <end position="171"/>
    </location>
</feature>
<dbReference type="GeneID" id="114828090"/>
<keyword evidence="2" id="KW-1185">Reference proteome</keyword>
<organism evidence="2 3">
    <name type="scientific">Galendromus occidentalis</name>
    <name type="common">western predatory mite</name>
    <dbReference type="NCBI Taxonomy" id="34638"/>
    <lineage>
        <taxon>Eukaryota</taxon>
        <taxon>Metazoa</taxon>
        <taxon>Ecdysozoa</taxon>
        <taxon>Arthropoda</taxon>
        <taxon>Chelicerata</taxon>
        <taxon>Arachnida</taxon>
        <taxon>Acari</taxon>
        <taxon>Parasitiformes</taxon>
        <taxon>Mesostigmata</taxon>
        <taxon>Gamasina</taxon>
        <taxon>Phytoseioidea</taxon>
        <taxon>Phytoseiidae</taxon>
        <taxon>Typhlodrominae</taxon>
        <taxon>Galendromus</taxon>
    </lineage>
</organism>
<evidence type="ECO:0000313" key="2">
    <source>
        <dbReference type="Proteomes" id="UP000694867"/>
    </source>
</evidence>
<reference evidence="3" key="1">
    <citation type="submission" date="2025-08" db="UniProtKB">
        <authorList>
            <consortium name="RefSeq"/>
        </authorList>
    </citation>
    <scope>IDENTIFICATION</scope>
</reference>
<name>A0AAJ7WHZ4_9ACAR</name>
<feature type="region of interest" description="Disordered" evidence="1">
    <location>
        <begin position="1"/>
        <end position="76"/>
    </location>
</feature>
<sequence length="207" mass="22519">MEEFSQDLSVALEEANQQDSDSCTEQVMQKPRRPRRRRPRKDINVASPVSRSEGGSPERPRRAKRPPRMQVEAGAGSLECQGDCQMVSVSSSSSDVPSECGGCCGCSSEADDEQTDFPHNEPPPPKIKAIQMELAPPSTHQGVALTNEFRRRVHSAGNRSNPGCSEQGRKRRRRCCPIVNPVLGSPSVSDSPPAGIKLHKGSFGFPL</sequence>
<feature type="region of interest" description="Disordered" evidence="1">
    <location>
        <begin position="183"/>
        <end position="207"/>
    </location>
</feature>